<dbReference type="RefSeq" id="WP_281779961.1">
    <property type="nucleotide sequence ID" value="NZ_AP027041.1"/>
</dbReference>
<dbReference type="EMBL" id="AP027041">
    <property type="protein sequence ID" value="BDU18080.1"/>
    <property type="molecule type" value="Genomic_DNA"/>
</dbReference>
<proteinExistence type="predicted"/>
<feature type="region of interest" description="Disordered" evidence="1">
    <location>
        <begin position="116"/>
        <end position="144"/>
    </location>
</feature>
<organism evidence="2 3">
    <name type="scientific">Lysobacter auxotrophicus</name>
    <dbReference type="NCBI Taxonomy" id="2992573"/>
    <lineage>
        <taxon>Bacteria</taxon>
        <taxon>Pseudomonadati</taxon>
        <taxon>Pseudomonadota</taxon>
        <taxon>Gammaproteobacteria</taxon>
        <taxon>Lysobacterales</taxon>
        <taxon>Lysobacteraceae</taxon>
        <taxon>Lysobacter</taxon>
    </lineage>
</organism>
<gene>
    <name evidence="2" type="ORF">LA521A_32810</name>
</gene>
<evidence type="ECO:0000313" key="2">
    <source>
        <dbReference type="EMBL" id="BDU18080.1"/>
    </source>
</evidence>
<accession>A0ABN6UNV5</accession>
<evidence type="ECO:0000256" key="1">
    <source>
        <dbReference type="SAM" id="MobiDB-lite"/>
    </source>
</evidence>
<feature type="compositionally biased region" description="Basic and acidic residues" evidence="1">
    <location>
        <begin position="134"/>
        <end position="144"/>
    </location>
</feature>
<protein>
    <submittedName>
        <fullName evidence="2">Uncharacterized protein</fullName>
    </submittedName>
</protein>
<keyword evidence="3" id="KW-1185">Reference proteome</keyword>
<dbReference type="Proteomes" id="UP001317822">
    <property type="component" value="Chromosome"/>
</dbReference>
<reference evidence="2 3" key="1">
    <citation type="journal article" date="2023" name="Int. J. Syst. Evol. Microbiol.">
        <title>Physiological and genomic analyses of cobalamin (vitamin B12)-auxotrophy of Lysobacter auxotrophicus sp. nov., a methionine-auxotrophic chitinolytic bacterium isolated from chitin-treated soil.</title>
        <authorList>
            <person name="Saito A."/>
            <person name="Dohra H."/>
            <person name="Hamada M."/>
            <person name="Moriuchi R."/>
            <person name="Kotsuchibashi Y."/>
            <person name="Mori K."/>
        </authorList>
    </citation>
    <scope>NUCLEOTIDE SEQUENCE [LARGE SCALE GENOMIC DNA]</scope>
    <source>
        <strain evidence="2 3">5-21a</strain>
    </source>
</reference>
<sequence>MTHNNNFPAAEGLRAPEAPVERAGVQALQDKLDRLLAKAKPSKRELAQQYVRDLYPKLEAHLANGKLLKDILAAFNELVQAKVCARKFNEMLERERARRDASGEPVCCVACGHRLTSAEPNDPARPHTNGPVRESADHFLAHSE</sequence>
<evidence type="ECO:0000313" key="3">
    <source>
        <dbReference type="Proteomes" id="UP001317822"/>
    </source>
</evidence>
<name>A0ABN6UNV5_9GAMM</name>